<protein>
    <submittedName>
        <fullName evidence="1">Hypothetical_protein</fullName>
    </submittedName>
</protein>
<dbReference type="Proteomes" id="UP001642409">
    <property type="component" value="Unassembled WGS sequence"/>
</dbReference>
<proteinExistence type="predicted"/>
<gene>
    <name evidence="1" type="ORF">HINF_LOCUS465</name>
</gene>
<comment type="caution">
    <text evidence="1">The sequence shown here is derived from an EMBL/GenBank/DDBJ whole genome shotgun (WGS) entry which is preliminary data.</text>
</comment>
<dbReference type="EMBL" id="CAXDID020000001">
    <property type="protein sequence ID" value="CAL5970525.1"/>
    <property type="molecule type" value="Genomic_DNA"/>
</dbReference>
<evidence type="ECO:0000313" key="1">
    <source>
        <dbReference type="EMBL" id="CAL5970525.1"/>
    </source>
</evidence>
<organism evidence="1 2">
    <name type="scientific">Hexamita inflata</name>
    <dbReference type="NCBI Taxonomy" id="28002"/>
    <lineage>
        <taxon>Eukaryota</taxon>
        <taxon>Metamonada</taxon>
        <taxon>Diplomonadida</taxon>
        <taxon>Hexamitidae</taxon>
        <taxon>Hexamitinae</taxon>
        <taxon>Hexamita</taxon>
    </lineage>
</organism>
<evidence type="ECO:0000313" key="2">
    <source>
        <dbReference type="Proteomes" id="UP001642409"/>
    </source>
</evidence>
<sequence length="140" mass="16170">MDGMDFKVKKGDIIGLYTNGTTNFFNSVLDVQMLSWSQAEASWTQLALNMVGIKLICNIYTQNQSEMSCHLIFASSAQYSSIYKRREWCKNALNSENVQYIQCQIALIQTPNFRCKPQICFRLKLLVTNHFHQKIDRGCK</sequence>
<reference evidence="1 2" key="1">
    <citation type="submission" date="2024-07" db="EMBL/GenBank/DDBJ databases">
        <authorList>
            <person name="Akdeniz Z."/>
        </authorList>
    </citation>
    <scope>NUCLEOTIDE SEQUENCE [LARGE SCALE GENOMIC DNA]</scope>
</reference>
<keyword evidence="2" id="KW-1185">Reference proteome</keyword>
<name>A0ABP1GEH5_9EUKA</name>
<accession>A0ABP1GEH5</accession>